<evidence type="ECO:0000313" key="8">
    <source>
        <dbReference type="Proteomes" id="UP000276770"/>
    </source>
</evidence>
<dbReference type="PROSITE" id="PS50249">
    <property type="entry name" value="MPN"/>
    <property type="match status" value="1"/>
</dbReference>
<dbReference type="SMART" id="SM00232">
    <property type="entry name" value="JAB_MPN"/>
    <property type="match status" value="1"/>
</dbReference>
<evidence type="ECO:0000256" key="2">
    <source>
        <dbReference type="ARBA" id="ARBA00022723"/>
    </source>
</evidence>
<dbReference type="SUPFAM" id="SSF102712">
    <property type="entry name" value="JAB1/MPN domain"/>
    <property type="match status" value="1"/>
</dbReference>
<dbReference type="Gene3D" id="3.40.140.10">
    <property type="entry name" value="Cytidine Deaminase, domain 2"/>
    <property type="match status" value="1"/>
</dbReference>
<dbReference type="Pfam" id="PF14464">
    <property type="entry name" value="Prok-JAB"/>
    <property type="match status" value="1"/>
</dbReference>
<keyword evidence="2" id="KW-0479">Metal-binding</keyword>
<evidence type="ECO:0000313" key="7">
    <source>
        <dbReference type="EMBL" id="RLQ97128.1"/>
    </source>
</evidence>
<sequence>MIWSSISHNQIPFLSSPYSRKRKRKVGIFMKLSRQLYNQLIHFVERELPKEACGILGGVNDHILSIFALPNESNTNKNFYVRQEHVEIVFNKLAHYEQEVLAIYHSHPNSNPIPSQSDIQFHPDSQVKMAIMSYKNGNPQLKIYRIINGIYINIPFSIIE</sequence>
<dbReference type="GO" id="GO:0008235">
    <property type="term" value="F:metalloexopeptidase activity"/>
    <property type="evidence" value="ECO:0007669"/>
    <property type="project" value="TreeGrafter"/>
</dbReference>
<protein>
    <recommendedName>
        <fullName evidence="6">MPN domain-containing protein</fullName>
    </recommendedName>
</protein>
<dbReference type="GO" id="GO:0008270">
    <property type="term" value="F:zinc ion binding"/>
    <property type="evidence" value="ECO:0007669"/>
    <property type="project" value="TreeGrafter"/>
</dbReference>
<accession>A0A3L7K238</accession>
<evidence type="ECO:0000256" key="3">
    <source>
        <dbReference type="ARBA" id="ARBA00022801"/>
    </source>
</evidence>
<keyword evidence="3" id="KW-0378">Hydrolase</keyword>
<dbReference type="EMBL" id="RCVZ01000002">
    <property type="protein sequence ID" value="RLQ97128.1"/>
    <property type="molecule type" value="Genomic_DNA"/>
</dbReference>
<keyword evidence="8" id="KW-1185">Reference proteome</keyword>
<dbReference type="Proteomes" id="UP000276770">
    <property type="component" value="Unassembled WGS sequence"/>
</dbReference>
<gene>
    <name evidence="7" type="ORF">D9X91_02950</name>
</gene>
<dbReference type="InterPro" id="IPR000555">
    <property type="entry name" value="JAMM/MPN+_dom"/>
</dbReference>
<dbReference type="PANTHER" id="PTHR34858:SF1">
    <property type="entry name" value="CYSO-CYSTEINE PEPTIDASE"/>
    <property type="match status" value="1"/>
</dbReference>
<comment type="caution">
    <text evidence="7">The sequence shown here is derived from an EMBL/GenBank/DDBJ whole genome shotgun (WGS) entry which is preliminary data.</text>
</comment>
<dbReference type="InterPro" id="IPR028090">
    <property type="entry name" value="JAB_dom_prok"/>
</dbReference>
<dbReference type="InterPro" id="IPR037518">
    <property type="entry name" value="MPN"/>
</dbReference>
<evidence type="ECO:0000256" key="1">
    <source>
        <dbReference type="ARBA" id="ARBA00022670"/>
    </source>
</evidence>
<evidence type="ECO:0000259" key="6">
    <source>
        <dbReference type="PROSITE" id="PS50249"/>
    </source>
</evidence>
<dbReference type="AlphaFoldDB" id="A0A3L7K238"/>
<name>A0A3L7K238_9BACI</name>
<reference evidence="7 8" key="1">
    <citation type="submission" date="2018-10" db="EMBL/GenBank/DDBJ databases">
        <title>Falsibacillus sp. genome draft.</title>
        <authorList>
            <person name="Shi S."/>
        </authorList>
    </citation>
    <scope>NUCLEOTIDE SEQUENCE [LARGE SCALE GENOMIC DNA]</scope>
    <source>
        <strain evidence="7 8">GY 10110</strain>
    </source>
</reference>
<dbReference type="PANTHER" id="PTHR34858">
    <property type="entry name" value="CYSO-CYSTEINE PEPTIDASE"/>
    <property type="match status" value="1"/>
</dbReference>
<dbReference type="GO" id="GO:0006508">
    <property type="term" value="P:proteolysis"/>
    <property type="evidence" value="ECO:0007669"/>
    <property type="project" value="UniProtKB-KW"/>
</dbReference>
<keyword evidence="1" id="KW-0645">Protease</keyword>
<proteinExistence type="predicted"/>
<organism evidence="7 8">
    <name type="scientific">Falsibacillus albus</name>
    <dbReference type="NCBI Taxonomy" id="2478915"/>
    <lineage>
        <taxon>Bacteria</taxon>
        <taxon>Bacillati</taxon>
        <taxon>Bacillota</taxon>
        <taxon>Bacilli</taxon>
        <taxon>Bacillales</taxon>
        <taxon>Bacillaceae</taxon>
        <taxon>Falsibacillus</taxon>
    </lineage>
</organism>
<keyword evidence="5" id="KW-0482">Metalloprotease</keyword>
<evidence type="ECO:0000256" key="4">
    <source>
        <dbReference type="ARBA" id="ARBA00022833"/>
    </source>
</evidence>
<dbReference type="InterPro" id="IPR051929">
    <property type="entry name" value="VirAsm_ModProt"/>
</dbReference>
<evidence type="ECO:0000256" key="5">
    <source>
        <dbReference type="ARBA" id="ARBA00023049"/>
    </source>
</evidence>
<keyword evidence="4" id="KW-0862">Zinc</keyword>
<feature type="domain" description="MPN" evidence="6">
    <location>
        <begin position="30"/>
        <end position="150"/>
    </location>
</feature>